<evidence type="ECO:0000259" key="1">
    <source>
        <dbReference type="Pfam" id="PF00646"/>
    </source>
</evidence>
<dbReference type="SUPFAM" id="SSF81383">
    <property type="entry name" value="F-box domain"/>
    <property type="match status" value="1"/>
</dbReference>
<dbReference type="Pfam" id="PF00646">
    <property type="entry name" value="F-box"/>
    <property type="match status" value="1"/>
</dbReference>
<dbReference type="PANTHER" id="PTHR32212:SF269">
    <property type="entry name" value="F-BOX_RNI_FBD-LIKE DOMAIN PROTEIN"/>
    <property type="match status" value="1"/>
</dbReference>
<organism evidence="2">
    <name type="scientific">Medicago truncatula</name>
    <name type="common">Barrel medic</name>
    <name type="synonym">Medicago tribuloides</name>
    <dbReference type="NCBI Taxonomy" id="3880"/>
    <lineage>
        <taxon>Eukaryota</taxon>
        <taxon>Viridiplantae</taxon>
        <taxon>Streptophyta</taxon>
        <taxon>Embryophyta</taxon>
        <taxon>Tracheophyta</taxon>
        <taxon>Spermatophyta</taxon>
        <taxon>Magnoliopsida</taxon>
        <taxon>eudicotyledons</taxon>
        <taxon>Gunneridae</taxon>
        <taxon>Pentapetalae</taxon>
        <taxon>rosids</taxon>
        <taxon>fabids</taxon>
        <taxon>Fabales</taxon>
        <taxon>Fabaceae</taxon>
        <taxon>Papilionoideae</taxon>
        <taxon>50 kb inversion clade</taxon>
        <taxon>NPAAA clade</taxon>
        <taxon>Hologalegina</taxon>
        <taxon>IRL clade</taxon>
        <taxon>Trifolieae</taxon>
        <taxon>Medicago</taxon>
    </lineage>
</organism>
<name>A0A396IEA3_MEDTR</name>
<reference evidence="2" key="1">
    <citation type="journal article" date="2018" name="Nat. Plants">
        <title>Whole-genome landscape of Medicago truncatula symbiotic genes.</title>
        <authorList>
            <person name="Pecrix Y."/>
            <person name="Gamas P."/>
            <person name="Carrere S."/>
        </authorList>
    </citation>
    <scope>NUCLEOTIDE SEQUENCE</scope>
    <source>
        <tissue evidence="2">Leaves</tissue>
    </source>
</reference>
<dbReference type="AlphaFoldDB" id="A0A396IEA3"/>
<comment type="caution">
    <text evidence="2">The sequence shown here is derived from an EMBL/GenBank/DDBJ whole genome shotgun (WGS) entry which is preliminary data.</text>
</comment>
<dbReference type="InterPro" id="IPR001810">
    <property type="entry name" value="F-box_dom"/>
</dbReference>
<dbReference type="Gene3D" id="1.20.1280.50">
    <property type="match status" value="1"/>
</dbReference>
<dbReference type="InterPro" id="IPR053781">
    <property type="entry name" value="F-box_AtFBL13-like"/>
</dbReference>
<dbReference type="CDD" id="cd22160">
    <property type="entry name" value="F-box_AtFBL13-like"/>
    <property type="match status" value="1"/>
</dbReference>
<dbReference type="Gramene" id="rna25187">
    <property type="protein sequence ID" value="RHN62594.1"/>
    <property type="gene ID" value="gene25187"/>
</dbReference>
<dbReference type="InterPro" id="IPR036047">
    <property type="entry name" value="F-box-like_dom_sf"/>
</dbReference>
<proteinExistence type="predicted"/>
<dbReference type="Proteomes" id="UP000265566">
    <property type="component" value="Chromosome 4"/>
</dbReference>
<accession>A0A396IEA3</accession>
<evidence type="ECO:0000313" key="2">
    <source>
        <dbReference type="EMBL" id="RHN62594.1"/>
    </source>
</evidence>
<gene>
    <name evidence="2" type="ORF">MtrunA17_Chr4g0049131</name>
</gene>
<protein>
    <submittedName>
        <fullName evidence="2">Putative F-box domain, leucine-rich repeat domain, L domain-containing protein</fullName>
    </submittedName>
</protein>
<feature type="domain" description="F-box" evidence="1">
    <location>
        <begin position="9"/>
        <end position="47"/>
    </location>
</feature>
<dbReference type="EMBL" id="PSQE01000004">
    <property type="protein sequence ID" value="RHN62594.1"/>
    <property type="molecule type" value="Genomic_DNA"/>
</dbReference>
<dbReference type="PANTHER" id="PTHR32212">
    <property type="entry name" value="CYCLIN-LIKE F-BOX"/>
    <property type="match status" value="1"/>
</dbReference>
<sequence length="133" mass="15361">MSLTIEDGLSDLPDAPLLYILSFLYTKHAVRTCVLSKRWKHLWKRNPTLTLHSSRFSNVENFDIFVSKILTLRDTSTAMQAFDLDRRGEIEPQLLKNVLDYVCSHNTFLEELGISVCGDSSPIQVLFRYLCMF</sequence>